<feature type="region of interest" description="Disordered" evidence="2">
    <location>
        <begin position="126"/>
        <end position="146"/>
    </location>
</feature>
<dbReference type="InterPro" id="IPR000198">
    <property type="entry name" value="RhoGAP_dom"/>
</dbReference>
<evidence type="ECO:0000256" key="2">
    <source>
        <dbReference type="SAM" id="MobiDB-lite"/>
    </source>
</evidence>
<feature type="region of interest" description="Disordered" evidence="2">
    <location>
        <begin position="1"/>
        <end position="20"/>
    </location>
</feature>
<dbReference type="SUPFAM" id="SSF48350">
    <property type="entry name" value="GTPase activation domain, GAP"/>
    <property type="match status" value="1"/>
</dbReference>
<comment type="caution">
    <text evidence="4">The sequence shown here is derived from an EMBL/GenBank/DDBJ whole genome shotgun (WGS) entry which is preliminary data.</text>
</comment>
<feature type="compositionally biased region" description="Polar residues" evidence="2">
    <location>
        <begin position="711"/>
        <end position="720"/>
    </location>
</feature>
<dbReference type="Gene3D" id="1.10.555.10">
    <property type="entry name" value="Rho GTPase activation protein"/>
    <property type="match status" value="1"/>
</dbReference>
<dbReference type="EMBL" id="JAPCWZ010000007">
    <property type="protein sequence ID" value="KAK8857077.1"/>
    <property type="molecule type" value="Genomic_DNA"/>
</dbReference>
<sequence>MQPYKHDTEPPSLRAKGKAKAVLAIGEPQPPRLVPFPRQATASRPRISRNTFSRPHDALVGSQTAGNIGISQDRDPAAYRSSTTWTSSSGDCGINSEDEEVEDRVPFLDEYNKLAKKHGIRMIVPGDFTPAPEHQEPPPKSLPERKNNWISRVLRQTSNGQPTPDTTKPSERLQHRRSISDIALNFVYNQRKAALKHEDLRGLVRLCGKSTLYLPAEYAPGSLILPTCFRATAQYLIQHADSQGMFRIPGSVRIVNALYDYYLADERNEEIATTTRCPNLPTHLNCSVHDVASTFKRFLSGLPGGILGSLSLFDALVAIHSQLHAEPESTKTKDSKLRARLIALAIGTVNSRYRRELICAVFGILCLVGRVAELAPREDAKGRPLPTFDLMGYNSLAIIFGPLLVGDLINFYSTKVADPAAGLVLLPVTPPKSKKQKWTKVPKDQMPSMPTIDRIHVANDITEMLIVHWREVVRHLRSMSVLHSSIDPLYSGSRVRRNLRNSSASETFSMRMPPDWSTRNASHQLRSRSNASLAASPTPSSKVGPLKARMKSDTQMEPLSIRRQRLQTSSSAALHRLPRGQSLNALSPTAEESPLANHNFDDLEEFDPVASSTPKRYKSRIGKGLGEDEFAKSNEELGLQSRGFLGDPMPGTSVASSSMPASRMQHSKTLNEIETSMRNQPFYENPHELDVEKRFNSPAMLRGQSEKQRTLGATSRQELTSSRDSKIQLRAPSAGKTPLKYERLPSVEKAATDLPQFPTEGQNFTPEQQIQSEEKLDNMNDAGLTRATHPTDALQPIPSESEEISPLSGVETFPSFHKSVVENPVSPPEQPPSNGKRSKKKTEQAPGKNMSSDKSSPWSLRHFLGRKSPSAGRLNKNPEPLTDGAPAKRSSPIARWRELVKNSPTSPLATLREKRLFRGAGRGSPHESAESNESVEKKAVTATPEWKRKLLNKKLEHQKKPPTLSPDKKLIFEQSPQSSLKRPNLSPAKGTTGSPAKGAKNMTNRPVSQRSSSRPVGGAVKAMAAMFDSASIDSPDGPKPPLTSRSRSDLRSSASFASGHAKTQSPAKSTKPAMVPSTVTPQTPSKTHKDDPRGVGLASGKTYRTSVGRKNQSTTEQSPQDTPSRFPNISLRPTGFVFSASREEPKASPSKAPHRDREISRPPSLGTMVPPREEPPVAHHLNFARPPSAASSLSHLSAHPPPPEGGDNPSIAQEGIPLPATEGSPRTRSGNGLLYAQIRALHRQLQLKNEEVLHLRRQLETRENMDIGTLSERLREARRDCAMWRDRAEAAEKRIAVFEKFAAKARALRSDTSINHEEREGSTSKPATQSTQRVTLGDEESDGTEHTEDHEAFNNRLRRSMKQQGTTPAEDGAMSTPTDEEPLTLGLNVDRFLEDTDYMPLTWRGRELRVAAEELLDMQDEMESQPLAGPSYGLAESD</sequence>
<organism evidence="4 5">
    <name type="scientific">Apiospora arundinis</name>
    <dbReference type="NCBI Taxonomy" id="335852"/>
    <lineage>
        <taxon>Eukaryota</taxon>
        <taxon>Fungi</taxon>
        <taxon>Dikarya</taxon>
        <taxon>Ascomycota</taxon>
        <taxon>Pezizomycotina</taxon>
        <taxon>Sordariomycetes</taxon>
        <taxon>Xylariomycetidae</taxon>
        <taxon>Amphisphaeriales</taxon>
        <taxon>Apiosporaceae</taxon>
        <taxon>Apiospora</taxon>
    </lineage>
</organism>
<keyword evidence="1" id="KW-0175">Coiled coil</keyword>
<feature type="compositionally biased region" description="Basic and acidic residues" evidence="2">
    <location>
        <begin position="1343"/>
        <end position="1353"/>
    </location>
</feature>
<feature type="region of interest" description="Disordered" evidence="2">
    <location>
        <begin position="154"/>
        <end position="173"/>
    </location>
</feature>
<feature type="coiled-coil region" evidence="1">
    <location>
        <begin position="1238"/>
        <end position="1294"/>
    </location>
</feature>
<dbReference type="Proteomes" id="UP001390339">
    <property type="component" value="Unassembled WGS sequence"/>
</dbReference>
<feature type="compositionally biased region" description="Basic and acidic residues" evidence="2">
    <location>
        <begin position="924"/>
        <end position="959"/>
    </location>
</feature>
<feature type="compositionally biased region" description="Low complexity" evidence="2">
    <location>
        <begin position="527"/>
        <end position="536"/>
    </location>
</feature>
<evidence type="ECO:0000256" key="1">
    <source>
        <dbReference type="SAM" id="Coils"/>
    </source>
</evidence>
<feature type="region of interest" description="Disordered" evidence="2">
    <location>
        <begin position="501"/>
        <end position="620"/>
    </location>
</feature>
<keyword evidence="5" id="KW-1185">Reference proteome</keyword>
<feature type="compositionally biased region" description="Polar residues" evidence="2">
    <location>
        <begin position="154"/>
        <end position="167"/>
    </location>
</feature>
<reference evidence="4 5" key="1">
    <citation type="journal article" date="2024" name="IMA Fungus">
        <title>Apiospora arundinis, a panoply of carbohydrate-active enzymes and secondary metabolites.</title>
        <authorList>
            <person name="Sorensen T."/>
            <person name="Petersen C."/>
            <person name="Muurmann A.T."/>
            <person name="Christiansen J.V."/>
            <person name="Brundto M.L."/>
            <person name="Overgaard C.K."/>
            <person name="Boysen A.T."/>
            <person name="Wollenberg R.D."/>
            <person name="Larsen T.O."/>
            <person name="Sorensen J.L."/>
            <person name="Nielsen K.L."/>
            <person name="Sondergaard T.E."/>
        </authorList>
    </citation>
    <scope>NUCLEOTIDE SEQUENCE [LARGE SCALE GENOMIC DNA]</scope>
    <source>
        <strain evidence="4 5">AAU 773</strain>
    </source>
</reference>
<gene>
    <name evidence="4" type="ORF">PGQ11_012989</name>
</gene>
<feature type="compositionally biased region" description="Polar residues" evidence="2">
    <location>
        <begin position="1323"/>
        <end position="1334"/>
    </location>
</feature>
<dbReference type="CDD" id="cd00159">
    <property type="entry name" value="RhoGAP"/>
    <property type="match status" value="1"/>
</dbReference>
<feature type="compositionally biased region" description="Low complexity" evidence="2">
    <location>
        <begin position="1005"/>
        <end position="1016"/>
    </location>
</feature>
<feature type="compositionally biased region" description="Polar residues" evidence="2">
    <location>
        <begin position="849"/>
        <end position="858"/>
    </location>
</feature>
<feature type="region of interest" description="Disordered" evidence="2">
    <location>
        <begin position="27"/>
        <end position="76"/>
    </location>
</feature>
<feature type="compositionally biased region" description="Basic and acidic residues" evidence="2">
    <location>
        <begin position="133"/>
        <end position="146"/>
    </location>
</feature>
<dbReference type="Pfam" id="PF00620">
    <property type="entry name" value="RhoGAP"/>
    <property type="match status" value="1"/>
</dbReference>
<dbReference type="InterPro" id="IPR008936">
    <property type="entry name" value="Rho_GTPase_activation_prot"/>
</dbReference>
<dbReference type="PROSITE" id="PS50238">
    <property type="entry name" value="RHOGAP"/>
    <property type="match status" value="1"/>
</dbReference>
<name>A0ABR2I3X5_9PEZI</name>
<accession>A0ABR2I3X5</accession>
<feature type="compositionally biased region" description="Polar residues" evidence="2">
    <location>
        <begin position="61"/>
        <end position="70"/>
    </location>
</feature>
<feature type="region of interest" description="Disordered" evidence="2">
    <location>
        <begin position="640"/>
        <end position="663"/>
    </location>
</feature>
<evidence type="ECO:0000313" key="4">
    <source>
        <dbReference type="EMBL" id="KAK8857077.1"/>
    </source>
</evidence>
<proteinExistence type="predicted"/>
<feature type="compositionally biased region" description="Polar residues" evidence="2">
    <location>
        <begin position="759"/>
        <end position="771"/>
    </location>
</feature>
<feature type="domain" description="Rho-GAP" evidence="3">
    <location>
        <begin position="212"/>
        <end position="473"/>
    </location>
</feature>
<evidence type="ECO:0000313" key="5">
    <source>
        <dbReference type="Proteomes" id="UP001390339"/>
    </source>
</evidence>
<feature type="compositionally biased region" description="Polar residues" evidence="2">
    <location>
        <begin position="1102"/>
        <end position="1127"/>
    </location>
</feature>
<protein>
    <submittedName>
        <fullName evidence="4">RhoGAP domain-containing protein</fullName>
    </submittedName>
</protein>
<feature type="compositionally biased region" description="Low complexity" evidence="2">
    <location>
        <begin position="1186"/>
        <end position="1198"/>
    </location>
</feature>
<evidence type="ECO:0000259" key="3">
    <source>
        <dbReference type="PROSITE" id="PS50238"/>
    </source>
</evidence>
<dbReference type="SMART" id="SM00324">
    <property type="entry name" value="RhoGAP"/>
    <property type="match status" value="1"/>
</dbReference>
<feature type="region of interest" description="Disordered" evidence="2">
    <location>
        <begin position="701"/>
        <end position="1229"/>
    </location>
</feature>
<feature type="region of interest" description="Disordered" evidence="2">
    <location>
        <begin position="1311"/>
        <end position="1382"/>
    </location>
</feature>